<dbReference type="AlphaFoldDB" id="A0A482XV81"/>
<reference evidence="3 4" key="1">
    <citation type="journal article" date="2017" name="Gigascience">
        <title>Genome sequence of the small brown planthopper, Laodelphax striatellus.</title>
        <authorList>
            <person name="Zhu J."/>
            <person name="Jiang F."/>
            <person name="Wang X."/>
            <person name="Yang P."/>
            <person name="Bao Y."/>
            <person name="Zhao W."/>
            <person name="Wang W."/>
            <person name="Lu H."/>
            <person name="Wang Q."/>
            <person name="Cui N."/>
            <person name="Li J."/>
            <person name="Chen X."/>
            <person name="Luo L."/>
            <person name="Yu J."/>
            <person name="Kang L."/>
            <person name="Cui F."/>
        </authorList>
    </citation>
    <scope>NUCLEOTIDE SEQUENCE [LARGE SCALE GENOMIC DNA]</scope>
    <source>
        <strain evidence="3">Lst14</strain>
    </source>
</reference>
<evidence type="ECO:0000256" key="1">
    <source>
        <dbReference type="ARBA" id="ARBA00008779"/>
    </source>
</evidence>
<organism evidence="3 4">
    <name type="scientific">Laodelphax striatellus</name>
    <name type="common">Small brown planthopper</name>
    <name type="synonym">Delphax striatella</name>
    <dbReference type="NCBI Taxonomy" id="195883"/>
    <lineage>
        <taxon>Eukaryota</taxon>
        <taxon>Metazoa</taxon>
        <taxon>Ecdysozoa</taxon>
        <taxon>Arthropoda</taxon>
        <taxon>Hexapoda</taxon>
        <taxon>Insecta</taxon>
        <taxon>Pterygota</taxon>
        <taxon>Neoptera</taxon>
        <taxon>Paraneoptera</taxon>
        <taxon>Hemiptera</taxon>
        <taxon>Auchenorrhyncha</taxon>
        <taxon>Fulgoroidea</taxon>
        <taxon>Delphacidae</taxon>
        <taxon>Criomorphinae</taxon>
        <taxon>Laodelphax</taxon>
    </lineage>
</organism>
<dbReference type="InterPro" id="IPR032506">
    <property type="entry name" value="SGSH_C"/>
</dbReference>
<gene>
    <name evidence="3" type="ORF">LSTR_LSTR014475</name>
</gene>
<dbReference type="PANTHER" id="PTHR43108">
    <property type="entry name" value="N-ACETYLGLUCOSAMINE-6-SULFATASE FAMILY MEMBER"/>
    <property type="match status" value="1"/>
</dbReference>
<dbReference type="SUPFAM" id="SSF53649">
    <property type="entry name" value="Alkaline phosphatase-like"/>
    <property type="match status" value="1"/>
</dbReference>
<proteinExistence type="inferred from homology"/>
<feature type="domain" description="N-sulphoglucosamine sulphohydrolase C-terminal" evidence="2">
    <location>
        <begin position="1"/>
        <end position="48"/>
    </location>
</feature>
<dbReference type="OrthoDB" id="96314at2759"/>
<dbReference type="InterPro" id="IPR017850">
    <property type="entry name" value="Alkaline_phosphatase_core_sf"/>
</dbReference>
<sequence>MYETDIRVPLVVRGPNIPEKKLMRSAVVNVDIAGTILDMAGIPYDLEMFDDDKQSQSMFGSVFGSSAVMYQRLPSRDPARGKSMLNALTASAAVTPASSAFLLADSCDK</sequence>
<keyword evidence="4" id="KW-1185">Reference proteome</keyword>
<dbReference type="GO" id="GO:0005539">
    <property type="term" value="F:glycosaminoglycan binding"/>
    <property type="evidence" value="ECO:0007669"/>
    <property type="project" value="TreeGrafter"/>
</dbReference>
<name>A0A482XV81_LAOST</name>
<comment type="caution">
    <text evidence="3">The sequence shown here is derived from an EMBL/GenBank/DDBJ whole genome shotgun (WGS) entry which is preliminary data.</text>
</comment>
<protein>
    <recommendedName>
        <fullName evidence="2">N-sulphoglucosamine sulphohydrolase C-terminal domain-containing protein</fullName>
    </recommendedName>
</protein>
<evidence type="ECO:0000313" key="4">
    <source>
        <dbReference type="Proteomes" id="UP000291343"/>
    </source>
</evidence>
<dbReference type="Gene3D" id="3.40.720.10">
    <property type="entry name" value="Alkaline Phosphatase, subunit A"/>
    <property type="match status" value="1"/>
</dbReference>
<evidence type="ECO:0000313" key="3">
    <source>
        <dbReference type="EMBL" id="RZF48611.1"/>
    </source>
</evidence>
<accession>A0A482XV81</accession>
<evidence type="ECO:0000259" key="2">
    <source>
        <dbReference type="Pfam" id="PF16347"/>
    </source>
</evidence>
<comment type="similarity">
    <text evidence="1">Belongs to the sulfatase family.</text>
</comment>
<dbReference type="GO" id="GO:0008449">
    <property type="term" value="F:N-acetylglucosamine-6-sulfatase activity"/>
    <property type="evidence" value="ECO:0007669"/>
    <property type="project" value="TreeGrafter"/>
</dbReference>
<dbReference type="Pfam" id="PF16347">
    <property type="entry name" value="SGSH_C"/>
    <property type="match status" value="1"/>
</dbReference>
<dbReference type="STRING" id="195883.A0A482XV81"/>
<dbReference type="InParanoid" id="A0A482XV81"/>
<dbReference type="EMBL" id="QKKF02001684">
    <property type="protein sequence ID" value="RZF48611.1"/>
    <property type="molecule type" value="Genomic_DNA"/>
</dbReference>
<dbReference type="PANTHER" id="PTHR43108:SF8">
    <property type="entry name" value="SD21168P"/>
    <property type="match status" value="1"/>
</dbReference>
<dbReference type="Proteomes" id="UP000291343">
    <property type="component" value="Unassembled WGS sequence"/>
</dbReference>